<dbReference type="EMBL" id="KF147891">
    <property type="protein sequence ID" value="AGS82167.1"/>
    <property type="molecule type" value="Genomic_DNA"/>
</dbReference>
<feature type="transmembrane region" description="Helical" evidence="2">
    <location>
        <begin position="6"/>
        <end position="23"/>
    </location>
</feature>
<name>S5VVG5_9CAUD</name>
<evidence type="ECO:0000313" key="4">
    <source>
        <dbReference type="Proteomes" id="UP000015545"/>
    </source>
</evidence>
<keyword evidence="4" id="KW-1185">Reference proteome</keyword>
<keyword evidence="2" id="KW-0812">Transmembrane</keyword>
<sequence length="180" mass="20394">MEHTLSLPLWQFVVIAILVMVVTRMWPRKRENSEAVVNARLREAYHDLISEFHHSKWLSVGVVGDMLHGMSQGDGIDIDHLRDYNAVQYLQLNGFSQSQIQEILDALDEEGDKQGGINVGNVTGIGDDILPNLYQESARLVRAQFAEIETLKAKEAELQETIDAMRDREQAQHLRDSVEG</sequence>
<keyword evidence="1" id="KW-0175">Coiled coil</keyword>
<reference evidence="3 4" key="1">
    <citation type="journal article" date="2014" name="Genome Announc.">
        <title>Complete Genome Sequence of the Novel Giant Pseudomonas Phage PaBG.</title>
        <authorList>
            <person name="Sykilinda N.N."/>
            <person name="Bondar A.A."/>
            <person name="Gorshkova A.S."/>
            <person name="Kurochkina L.P."/>
            <person name="Kulikov E.E."/>
            <person name="Shneider M.M."/>
            <person name="Kadykov V.A."/>
            <person name="Solovjeva N.V."/>
            <person name="Kabilov M.R."/>
            <person name="Mesyanzhinov V.V."/>
            <person name="Vlassov V.V."/>
            <person name="Drukker V.V."/>
            <person name="Miroshnikov K.A."/>
        </authorList>
    </citation>
    <scope>NUCLEOTIDE SEQUENCE [LARGE SCALE GENOMIC DNA]</scope>
</reference>
<organism evidence="3 4">
    <name type="scientific">Pseudomonas phage PaBG</name>
    <dbReference type="NCBI Taxonomy" id="1335230"/>
    <lineage>
        <taxon>Viruses</taxon>
        <taxon>Duplodnaviria</taxon>
        <taxon>Heunggongvirae</taxon>
        <taxon>Uroviricota</taxon>
        <taxon>Caudoviricetes</taxon>
        <taxon>Baikalvirus</taxon>
        <taxon>Baikalvirus PaBG</taxon>
    </lineage>
</organism>
<accession>S5VVG5</accession>
<dbReference type="KEGG" id="vg:16574969"/>
<gene>
    <name evidence="3" type="ORF">PaBG_00284</name>
</gene>
<feature type="coiled-coil region" evidence="1">
    <location>
        <begin position="141"/>
        <end position="171"/>
    </location>
</feature>
<evidence type="ECO:0000256" key="1">
    <source>
        <dbReference type="SAM" id="Coils"/>
    </source>
</evidence>
<evidence type="ECO:0000256" key="2">
    <source>
        <dbReference type="SAM" id="Phobius"/>
    </source>
</evidence>
<evidence type="ECO:0000313" key="3">
    <source>
        <dbReference type="EMBL" id="AGS82167.1"/>
    </source>
</evidence>
<proteinExistence type="predicted"/>
<keyword evidence="2" id="KW-0472">Membrane</keyword>
<dbReference type="Proteomes" id="UP000015545">
    <property type="component" value="Segment"/>
</dbReference>
<protein>
    <submittedName>
        <fullName evidence="3">Uncharacterized protein</fullName>
    </submittedName>
</protein>
<keyword evidence="2" id="KW-1133">Transmembrane helix</keyword>